<dbReference type="GO" id="GO:0005886">
    <property type="term" value="C:plasma membrane"/>
    <property type="evidence" value="ECO:0007669"/>
    <property type="project" value="UniProtKB-SubCell"/>
</dbReference>
<dbReference type="GO" id="GO:0042941">
    <property type="term" value="P:D-alanine transmembrane transport"/>
    <property type="evidence" value="ECO:0007669"/>
    <property type="project" value="TreeGrafter"/>
</dbReference>
<feature type="transmembrane region" description="Helical" evidence="10">
    <location>
        <begin position="220"/>
        <end position="238"/>
    </location>
</feature>
<protein>
    <submittedName>
        <fullName evidence="11">Branched-chain amino acid ABC transporter permease</fullName>
    </submittedName>
</protein>
<feature type="transmembrane region" description="Helical" evidence="10">
    <location>
        <begin position="138"/>
        <end position="162"/>
    </location>
</feature>
<dbReference type="KEGG" id="srub:C2R22_19440"/>
<gene>
    <name evidence="11" type="ORF">C2R22_19440</name>
</gene>
<dbReference type="AlphaFoldDB" id="A0A2I8VNQ3"/>
<keyword evidence="3" id="KW-1003">Cell membrane</keyword>
<accession>A0A2I8VNQ3</accession>
<feature type="transmembrane region" description="Helical" evidence="10">
    <location>
        <begin position="67"/>
        <end position="87"/>
    </location>
</feature>
<evidence type="ECO:0000313" key="12">
    <source>
        <dbReference type="Proteomes" id="UP000236584"/>
    </source>
</evidence>
<evidence type="ECO:0000256" key="8">
    <source>
        <dbReference type="ARBA" id="ARBA00023136"/>
    </source>
</evidence>
<evidence type="ECO:0000256" key="3">
    <source>
        <dbReference type="ARBA" id="ARBA00022475"/>
    </source>
</evidence>
<dbReference type="EMBL" id="CP026309">
    <property type="protein sequence ID" value="AUV83546.1"/>
    <property type="molecule type" value="Genomic_DNA"/>
</dbReference>
<sequence length="291" mass="30279">MLADALAGVVQTVVYGLVNGSVIAVGAVGLTLSYGVTRFINFAYGEFLTLGAYVALLVVGFGVGVPAASLVALVVVGLLGVGLARVFYDPLSDRGPLPLLITSIGLAFVLRNGVRAVAGTEARQLPVPLVRPWTFLGIRLTPVEAGILLAALATMFGVHLLLQRTMLGKRMRATSGNRELASIAGIDTDRVVRRTWFLSSVVGALSGVLLAVQFSPFRPTMGWDFLVVVFAATLLGGIGKPYGAMAGALVVGVAMSLGTRYVATEYTMAYAFVILVGVLLLKPEGIAGGAR</sequence>
<evidence type="ECO:0000256" key="1">
    <source>
        <dbReference type="ARBA" id="ARBA00004651"/>
    </source>
</evidence>
<evidence type="ECO:0000256" key="6">
    <source>
        <dbReference type="ARBA" id="ARBA00022970"/>
    </source>
</evidence>
<name>A0A2I8VNQ3_9EURY</name>
<organism evidence="11 12">
    <name type="scientific">Salinigranum rubrum</name>
    <dbReference type="NCBI Taxonomy" id="755307"/>
    <lineage>
        <taxon>Archaea</taxon>
        <taxon>Methanobacteriati</taxon>
        <taxon>Methanobacteriota</taxon>
        <taxon>Stenosarchaea group</taxon>
        <taxon>Halobacteria</taxon>
        <taxon>Halobacteriales</taxon>
        <taxon>Haloferacaceae</taxon>
        <taxon>Salinigranum</taxon>
    </lineage>
</organism>
<comment type="similarity">
    <text evidence="9">Belongs to the binding-protein-dependent transport system permease family. LivHM subfamily.</text>
</comment>
<dbReference type="InterPro" id="IPR052157">
    <property type="entry name" value="BCAA_transport_permease"/>
</dbReference>
<feature type="transmembrane region" description="Helical" evidence="10">
    <location>
        <begin position="39"/>
        <end position="61"/>
    </location>
</feature>
<dbReference type="Pfam" id="PF02653">
    <property type="entry name" value="BPD_transp_2"/>
    <property type="match status" value="1"/>
</dbReference>
<keyword evidence="5 10" id="KW-0812">Transmembrane</keyword>
<feature type="transmembrane region" description="Helical" evidence="10">
    <location>
        <begin position="196"/>
        <end position="214"/>
    </location>
</feature>
<evidence type="ECO:0000313" key="11">
    <source>
        <dbReference type="EMBL" id="AUV83546.1"/>
    </source>
</evidence>
<dbReference type="GO" id="GO:1903806">
    <property type="term" value="P:L-isoleucine import across plasma membrane"/>
    <property type="evidence" value="ECO:0007669"/>
    <property type="project" value="TreeGrafter"/>
</dbReference>
<dbReference type="OrthoDB" id="31233at2157"/>
<dbReference type="PANTHER" id="PTHR11795">
    <property type="entry name" value="BRANCHED-CHAIN AMINO ACID TRANSPORT SYSTEM PERMEASE PROTEIN LIVH"/>
    <property type="match status" value="1"/>
</dbReference>
<evidence type="ECO:0000256" key="2">
    <source>
        <dbReference type="ARBA" id="ARBA00022448"/>
    </source>
</evidence>
<dbReference type="GeneID" id="35594314"/>
<keyword evidence="6" id="KW-0029">Amino-acid transport</keyword>
<dbReference type="RefSeq" id="WP_103427235.1">
    <property type="nucleotide sequence ID" value="NZ_CP026309.1"/>
</dbReference>
<dbReference type="Proteomes" id="UP000236584">
    <property type="component" value="Chromosome"/>
</dbReference>
<keyword evidence="7 10" id="KW-1133">Transmembrane helix</keyword>
<feature type="transmembrane region" description="Helical" evidence="10">
    <location>
        <begin position="269"/>
        <end position="290"/>
    </location>
</feature>
<dbReference type="GO" id="GO:0015192">
    <property type="term" value="F:L-phenylalanine transmembrane transporter activity"/>
    <property type="evidence" value="ECO:0007669"/>
    <property type="project" value="TreeGrafter"/>
</dbReference>
<keyword evidence="8 10" id="KW-0472">Membrane</keyword>
<dbReference type="CDD" id="cd06582">
    <property type="entry name" value="TM_PBP1_LivH_like"/>
    <property type="match status" value="1"/>
</dbReference>
<feature type="transmembrane region" description="Helical" evidence="10">
    <location>
        <begin position="99"/>
        <end position="118"/>
    </location>
</feature>
<comment type="subcellular location">
    <subcellularLocation>
        <location evidence="1">Cell membrane</location>
        <topology evidence="1">Multi-pass membrane protein</topology>
    </subcellularLocation>
</comment>
<proteinExistence type="inferred from homology"/>
<keyword evidence="2" id="KW-0813">Transport</keyword>
<dbReference type="GO" id="GO:0005304">
    <property type="term" value="F:L-valine transmembrane transporter activity"/>
    <property type="evidence" value="ECO:0007669"/>
    <property type="project" value="TreeGrafter"/>
</dbReference>
<dbReference type="GO" id="GO:0015808">
    <property type="term" value="P:L-alanine transport"/>
    <property type="evidence" value="ECO:0007669"/>
    <property type="project" value="TreeGrafter"/>
</dbReference>
<keyword evidence="4" id="KW-0997">Cell inner membrane</keyword>
<dbReference type="GO" id="GO:0015190">
    <property type="term" value="F:L-leucine transmembrane transporter activity"/>
    <property type="evidence" value="ECO:0007669"/>
    <property type="project" value="TreeGrafter"/>
</dbReference>
<evidence type="ECO:0000256" key="9">
    <source>
        <dbReference type="ARBA" id="ARBA00037998"/>
    </source>
</evidence>
<keyword evidence="12" id="KW-1185">Reference proteome</keyword>
<reference evidence="11 12" key="1">
    <citation type="submission" date="2018-01" db="EMBL/GenBank/DDBJ databases">
        <title>Complete genome sequence of Salinigranum rubrum GX10T, an extremely halophilic archaeon isolated from a marine solar saltern.</title>
        <authorList>
            <person name="Han S."/>
        </authorList>
    </citation>
    <scope>NUCLEOTIDE SEQUENCE [LARGE SCALE GENOMIC DNA]</scope>
    <source>
        <strain evidence="11 12">GX10</strain>
    </source>
</reference>
<dbReference type="InterPro" id="IPR001851">
    <property type="entry name" value="ABC_transp_permease"/>
</dbReference>
<evidence type="ECO:0000256" key="4">
    <source>
        <dbReference type="ARBA" id="ARBA00022519"/>
    </source>
</evidence>
<evidence type="ECO:0000256" key="5">
    <source>
        <dbReference type="ARBA" id="ARBA00022692"/>
    </source>
</evidence>
<evidence type="ECO:0000256" key="10">
    <source>
        <dbReference type="SAM" id="Phobius"/>
    </source>
</evidence>
<feature type="transmembrane region" description="Helical" evidence="10">
    <location>
        <begin position="12"/>
        <end position="32"/>
    </location>
</feature>
<dbReference type="PANTHER" id="PTHR11795:SF371">
    <property type="entry name" value="HIGH-AFFINITY BRANCHED-CHAIN AMINO ACID TRANSPORT SYSTEM PERMEASE PROTEIN LIVH"/>
    <property type="match status" value="1"/>
</dbReference>
<dbReference type="GO" id="GO:0015188">
    <property type="term" value="F:L-isoleucine transmembrane transporter activity"/>
    <property type="evidence" value="ECO:0007669"/>
    <property type="project" value="TreeGrafter"/>
</dbReference>
<evidence type="ECO:0000256" key="7">
    <source>
        <dbReference type="ARBA" id="ARBA00022989"/>
    </source>
</evidence>